<comment type="caution">
    <text evidence="2">The sequence shown here is derived from an EMBL/GenBank/DDBJ whole genome shotgun (WGS) entry which is preliminary data.</text>
</comment>
<dbReference type="AlphaFoldDB" id="A0AAD8YD50"/>
<dbReference type="PANTHER" id="PTHR37494">
    <property type="entry name" value="HEMAGGLUTININ"/>
    <property type="match status" value="1"/>
</dbReference>
<feature type="transmembrane region" description="Helical" evidence="1">
    <location>
        <begin position="39"/>
        <end position="59"/>
    </location>
</feature>
<dbReference type="Proteomes" id="UP001224775">
    <property type="component" value="Unassembled WGS sequence"/>
</dbReference>
<dbReference type="PANTHER" id="PTHR37494:SF1">
    <property type="entry name" value="STAPHYLOCOCCUS AUREUS SURFACE PROTEIN A"/>
    <property type="match status" value="1"/>
</dbReference>
<keyword evidence="1" id="KW-0472">Membrane</keyword>
<keyword evidence="1" id="KW-1133">Transmembrane helix</keyword>
<organism evidence="2 3">
    <name type="scientific">Skeletonema marinoi</name>
    <dbReference type="NCBI Taxonomy" id="267567"/>
    <lineage>
        <taxon>Eukaryota</taxon>
        <taxon>Sar</taxon>
        <taxon>Stramenopiles</taxon>
        <taxon>Ochrophyta</taxon>
        <taxon>Bacillariophyta</taxon>
        <taxon>Coscinodiscophyceae</taxon>
        <taxon>Thalassiosirophycidae</taxon>
        <taxon>Thalassiosirales</taxon>
        <taxon>Skeletonemataceae</taxon>
        <taxon>Skeletonema</taxon>
        <taxon>Skeletonema marinoi-dohrnii complex</taxon>
    </lineage>
</organism>
<keyword evidence="3" id="KW-1185">Reference proteome</keyword>
<evidence type="ECO:0000256" key="1">
    <source>
        <dbReference type="SAM" id="Phobius"/>
    </source>
</evidence>
<keyword evidence="1" id="KW-0812">Transmembrane</keyword>
<accession>A0AAD8YD50</accession>
<dbReference type="EMBL" id="JATAAI010000007">
    <property type="protein sequence ID" value="KAK1744276.1"/>
    <property type="molecule type" value="Genomic_DNA"/>
</dbReference>
<name>A0AAD8YD50_9STRA</name>
<reference evidence="2" key="1">
    <citation type="submission" date="2023-06" db="EMBL/GenBank/DDBJ databases">
        <title>Survivors Of The Sea: Transcriptome response of Skeletonema marinoi to long-term dormancy.</title>
        <authorList>
            <person name="Pinder M.I.M."/>
            <person name="Kourtchenko O."/>
            <person name="Robertson E.K."/>
            <person name="Larsson T."/>
            <person name="Maumus F."/>
            <person name="Osuna-Cruz C.M."/>
            <person name="Vancaester E."/>
            <person name="Stenow R."/>
            <person name="Vandepoele K."/>
            <person name="Ploug H."/>
            <person name="Bruchert V."/>
            <person name="Godhe A."/>
            <person name="Topel M."/>
        </authorList>
    </citation>
    <scope>NUCLEOTIDE SEQUENCE</scope>
    <source>
        <strain evidence="2">R05AC</strain>
    </source>
</reference>
<gene>
    <name evidence="2" type="ORF">QTG54_004809</name>
</gene>
<protein>
    <submittedName>
        <fullName evidence="2">Uncharacterized protein</fullName>
    </submittedName>
</protein>
<evidence type="ECO:0000313" key="3">
    <source>
        <dbReference type="Proteomes" id="UP001224775"/>
    </source>
</evidence>
<sequence length="724" mass="81900">MANENGNTQKAVGEKTSVDNAIATISRQRTRRQVSRRDAALFFILLAIILITANNWYLATHHVGWHGPQNSALFAALQASLVSDRIGSGSSSSSSSSIVDQTGAYILSPICGGCTRSKSDRKACFDMVRRKQKKSGENASLVDAAIIIGAEREGCELCDPAKCLRHYHVDGGQLNTTKSKYWRFDRSSPKFSKPTTFYLQSIPTELRIPPQRFGDIEKYFYERHNYTLQNKLIGMQYLLEYNPGLVVIPPLEKAKLPKEACYLVSLRVTPANNCFEPKVYSELPKDIWKAVYHTGTNHLGLALLDKNYQIIEGYETVIEMDVQLDLQRRTTVGSSLSPTFMDYRIFVLNGRIYLHANGETVHVTQLSVSMSGSDDLKRTRYCDSIYIIGADVPDGDMEKPCRMKSLYGGDKLEVAIGSQFRTIWSGGAYGKNYALFSIPNRTHPNAPDSIYAEIDIFPHHVHQILPDEHNMISRHQVFERVWKPGTRKRRNFPIDIVNEREMKTVGNVTENREDIPLPSFFNIDAHQDWFPGSDAPFKEKPHGGACCVSFSKDELNLGGTRQNHDESNLLVGIGHTKVTWKPWYGKDNVPQEQKDRVPHTHYVTLFYAFDPYPPFEIRARSGYFCLGHVPMIGDKFSSTEGGKFNPHSILTHNRNLTQNFENFDCPQMSFVNSFIEKADDSSKTAIGYGLNDCTGRLVEVDKKDIVRLLYPEPMDMVFGQRDDK</sequence>
<evidence type="ECO:0000313" key="2">
    <source>
        <dbReference type="EMBL" id="KAK1744276.1"/>
    </source>
</evidence>
<proteinExistence type="predicted"/>